<name>A0A377I1J5_HAEPH</name>
<evidence type="ECO:0000313" key="8">
    <source>
        <dbReference type="Proteomes" id="UP000254867"/>
    </source>
</evidence>
<keyword evidence="2 6" id="KW-0929">Antimicrobial</keyword>
<dbReference type="InterPro" id="IPR023347">
    <property type="entry name" value="Lysozyme_dom_sf"/>
</dbReference>
<comment type="catalytic activity">
    <reaction evidence="1 6">
        <text>Hydrolysis of (1-&gt;4)-beta-linkages between N-acetylmuramic acid and N-acetyl-D-glucosamine residues in a peptidoglycan and between N-acetyl-D-glucosamine residues in chitodextrins.</text>
        <dbReference type="EC" id="3.2.1.17"/>
    </reaction>
</comment>
<dbReference type="InterPro" id="IPR043688">
    <property type="entry name" value="SAR_endolysin-like"/>
</dbReference>
<dbReference type="InterPro" id="IPR051018">
    <property type="entry name" value="Bacteriophage_GH24"/>
</dbReference>
<dbReference type="GO" id="GO:0009253">
    <property type="term" value="P:peptidoglycan catabolic process"/>
    <property type="evidence" value="ECO:0007669"/>
    <property type="project" value="InterPro"/>
</dbReference>
<protein>
    <recommendedName>
        <fullName evidence="6">Lysozyme</fullName>
        <ecNumber evidence="6">3.2.1.17</ecNumber>
    </recommendedName>
</protein>
<evidence type="ECO:0000256" key="6">
    <source>
        <dbReference type="RuleBase" id="RU003788"/>
    </source>
</evidence>
<dbReference type="AlphaFoldDB" id="A0A377I1J5"/>
<dbReference type="GO" id="GO:0042742">
    <property type="term" value="P:defense response to bacterium"/>
    <property type="evidence" value="ECO:0007669"/>
    <property type="project" value="UniProtKB-KW"/>
</dbReference>
<dbReference type="SUPFAM" id="SSF53955">
    <property type="entry name" value="Lysozyme-like"/>
    <property type="match status" value="1"/>
</dbReference>
<organism evidence="7 8">
    <name type="scientific">Haemophilus parahaemolyticus</name>
    <dbReference type="NCBI Taxonomy" id="735"/>
    <lineage>
        <taxon>Bacteria</taxon>
        <taxon>Pseudomonadati</taxon>
        <taxon>Pseudomonadota</taxon>
        <taxon>Gammaproteobacteria</taxon>
        <taxon>Pasteurellales</taxon>
        <taxon>Pasteurellaceae</taxon>
        <taxon>Haemophilus</taxon>
    </lineage>
</organism>
<keyword evidence="5 6" id="KW-0326">Glycosidase</keyword>
<dbReference type="GO" id="GO:0031640">
    <property type="term" value="P:killing of cells of another organism"/>
    <property type="evidence" value="ECO:0007669"/>
    <property type="project" value="UniProtKB-KW"/>
</dbReference>
<evidence type="ECO:0000256" key="1">
    <source>
        <dbReference type="ARBA" id="ARBA00000632"/>
    </source>
</evidence>
<evidence type="ECO:0000256" key="2">
    <source>
        <dbReference type="ARBA" id="ARBA00022529"/>
    </source>
</evidence>
<dbReference type="HAMAP" id="MF_04110">
    <property type="entry name" value="ENDOLYSIN_T4"/>
    <property type="match status" value="1"/>
</dbReference>
<keyword evidence="4 6" id="KW-0378">Hydrolase</keyword>
<evidence type="ECO:0000256" key="5">
    <source>
        <dbReference type="ARBA" id="ARBA00023295"/>
    </source>
</evidence>
<reference evidence="7 8" key="1">
    <citation type="submission" date="2018-06" db="EMBL/GenBank/DDBJ databases">
        <authorList>
            <consortium name="Pathogen Informatics"/>
            <person name="Doyle S."/>
        </authorList>
    </citation>
    <scope>NUCLEOTIDE SEQUENCE [LARGE SCALE GENOMIC DNA]</scope>
    <source>
        <strain evidence="7 8">NCTC10794</strain>
    </source>
</reference>
<dbReference type="Proteomes" id="UP000254867">
    <property type="component" value="Unassembled WGS sequence"/>
</dbReference>
<evidence type="ECO:0000313" key="7">
    <source>
        <dbReference type="EMBL" id="STO64324.1"/>
    </source>
</evidence>
<evidence type="ECO:0000256" key="3">
    <source>
        <dbReference type="ARBA" id="ARBA00022638"/>
    </source>
</evidence>
<sequence>MMKLPKTRTALGFGTGVCSVAAIIPLLLANFGGEIRTSKQGLEIIGDAEGCRRDPYQCPADVLTVGIGSTAAGGEKIDPKHRYSDLEIAERWKNDIVIAEQCVNKYGHGKQLPQSVFDAAVSITFNVGCGAVSRSTMFKHLQTGNYKQACNEFPRWVYAGGRKLPGLAARREKEQALCLADLTSH</sequence>
<comment type="similarity">
    <text evidence="6">Belongs to the glycosyl hydrolase 24 family.</text>
</comment>
<dbReference type="PANTHER" id="PTHR38107:SF4">
    <property type="entry name" value="LYSOZYME"/>
    <property type="match status" value="1"/>
</dbReference>
<dbReference type="InterPro" id="IPR002196">
    <property type="entry name" value="Glyco_hydro_24"/>
</dbReference>
<evidence type="ECO:0000256" key="4">
    <source>
        <dbReference type="ARBA" id="ARBA00022801"/>
    </source>
</evidence>
<dbReference type="HAMAP" id="MF_04136">
    <property type="entry name" value="SAR_ENDOLYSIN"/>
    <property type="match status" value="1"/>
</dbReference>
<dbReference type="Gene3D" id="1.10.530.40">
    <property type="match status" value="1"/>
</dbReference>
<dbReference type="GO" id="GO:0003796">
    <property type="term" value="F:lysozyme activity"/>
    <property type="evidence" value="ECO:0007669"/>
    <property type="project" value="UniProtKB-EC"/>
</dbReference>
<accession>A0A377I1J5</accession>
<dbReference type="EC" id="3.2.1.17" evidence="6"/>
<keyword evidence="3 6" id="KW-0081">Bacteriolytic enzyme</keyword>
<dbReference type="Pfam" id="PF00959">
    <property type="entry name" value="Phage_lysozyme"/>
    <property type="match status" value="1"/>
</dbReference>
<dbReference type="InterPro" id="IPR023346">
    <property type="entry name" value="Lysozyme-like_dom_sf"/>
</dbReference>
<dbReference type="InterPro" id="IPR034690">
    <property type="entry name" value="Endolysin_T4_type"/>
</dbReference>
<dbReference type="CDD" id="cd16901">
    <property type="entry name" value="lyz_P1"/>
    <property type="match status" value="1"/>
</dbReference>
<dbReference type="EMBL" id="UGHH01000002">
    <property type="protein sequence ID" value="STO64324.1"/>
    <property type="molecule type" value="Genomic_DNA"/>
</dbReference>
<dbReference type="PANTHER" id="PTHR38107">
    <property type="match status" value="1"/>
</dbReference>
<gene>
    <name evidence="7" type="ORF">NCTC10794_01388</name>
</gene>
<dbReference type="GO" id="GO:0016998">
    <property type="term" value="P:cell wall macromolecule catabolic process"/>
    <property type="evidence" value="ECO:0007669"/>
    <property type="project" value="InterPro"/>
</dbReference>
<proteinExistence type="inferred from homology"/>